<dbReference type="SUPFAM" id="SSF101386">
    <property type="entry name" value="all-alpha NTP pyrophosphatases"/>
    <property type="match status" value="1"/>
</dbReference>
<feature type="region of interest" description="Disordered" evidence="1">
    <location>
        <begin position="265"/>
        <end position="297"/>
    </location>
</feature>
<reference evidence="4" key="1">
    <citation type="journal article" date="2019" name="Int. J. Syst. Evol. Microbiol.">
        <title>The Global Catalogue of Microorganisms (GCM) 10K type strain sequencing project: providing services to taxonomists for standard genome sequencing and annotation.</title>
        <authorList>
            <consortium name="The Broad Institute Genomics Platform"/>
            <consortium name="The Broad Institute Genome Sequencing Center for Infectious Disease"/>
            <person name="Wu L."/>
            <person name="Ma J."/>
        </authorList>
    </citation>
    <scope>NUCLEOTIDE SEQUENCE [LARGE SCALE GENOMIC DNA]</scope>
    <source>
        <strain evidence="4">JCM 9371</strain>
    </source>
</reference>
<dbReference type="PANTHER" id="PTHR30522">
    <property type="entry name" value="NUCLEOSIDE TRIPHOSPHATE PYROPHOSPHOHYDROLASE"/>
    <property type="match status" value="1"/>
</dbReference>
<evidence type="ECO:0000313" key="3">
    <source>
        <dbReference type="EMBL" id="MFD0685129.1"/>
    </source>
</evidence>
<feature type="domain" description="NTP pyrophosphohydrolase MazG-like" evidence="2">
    <location>
        <begin position="131"/>
        <end position="207"/>
    </location>
</feature>
<evidence type="ECO:0000256" key="1">
    <source>
        <dbReference type="SAM" id="MobiDB-lite"/>
    </source>
</evidence>
<organism evidence="3 4">
    <name type="scientific">Actinomadura fibrosa</name>
    <dbReference type="NCBI Taxonomy" id="111802"/>
    <lineage>
        <taxon>Bacteria</taxon>
        <taxon>Bacillati</taxon>
        <taxon>Actinomycetota</taxon>
        <taxon>Actinomycetes</taxon>
        <taxon>Streptosporangiales</taxon>
        <taxon>Thermomonosporaceae</taxon>
        <taxon>Actinomadura</taxon>
    </lineage>
</organism>
<dbReference type="InterPro" id="IPR004518">
    <property type="entry name" value="MazG-like_dom"/>
</dbReference>
<dbReference type="PANTHER" id="PTHR30522:SF0">
    <property type="entry name" value="NUCLEOSIDE TRIPHOSPHATE PYROPHOSPHOHYDROLASE"/>
    <property type="match status" value="1"/>
</dbReference>
<protein>
    <submittedName>
        <fullName evidence="3">MazG family protein</fullName>
    </submittedName>
</protein>
<sequence length="340" mass="36526">MGLTLLATTHRVAPGLLSWKAWEALRSAARVQVRPGHPLLPYLREAGVVPEEVAEPDAGALVAAARREDVVWVAAPEGDEALMRGIGTLAVGDPLDVEVLHGSYDLPGARVLDLVSVMDTLRRECPWDREQTHATLVPYLLEEAYEVADTVESGDLGALREELGDVLMQVAFHAAVAAERDDETAFTIDDVAAGIVDKLVRRHPHVFADVSVSGADEVNANWERIKAAERAEKSGADASALDGVPMGQPALSLAAQLQRRADRIGAPAAPPETGPENGSDNGSGNGSENGAGGGDDLGVRLFELVREARERGLDPEAELRAVSRVFRDRVRAWERRRQND</sequence>
<accession>A0ABW2XHS6</accession>
<evidence type="ECO:0000313" key="4">
    <source>
        <dbReference type="Proteomes" id="UP001597063"/>
    </source>
</evidence>
<comment type="caution">
    <text evidence="3">The sequence shown here is derived from an EMBL/GenBank/DDBJ whole genome shotgun (WGS) entry which is preliminary data.</text>
</comment>
<dbReference type="CDD" id="cd11528">
    <property type="entry name" value="NTP-PPase_MazG_Nterm"/>
    <property type="match status" value="1"/>
</dbReference>
<name>A0ABW2XHS6_9ACTN</name>
<keyword evidence="4" id="KW-1185">Reference proteome</keyword>
<dbReference type="Gene3D" id="1.10.287.1080">
    <property type="entry name" value="MazG-like"/>
    <property type="match status" value="1"/>
</dbReference>
<feature type="compositionally biased region" description="Gly residues" evidence="1">
    <location>
        <begin position="281"/>
        <end position="296"/>
    </location>
</feature>
<dbReference type="RefSeq" id="WP_131759646.1">
    <property type="nucleotide sequence ID" value="NZ_CAACUY010000085.1"/>
</dbReference>
<gene>
    <name evidence="3" type="ORF">ACFQZM_11525</name>
</gene>
<dbReference type="EMBL" id="JBHTGP010000006">
    <property type="protein sequence ID" value="MFD0685129.1"/>
    <property type="molecule type" value="Genomic_DNA"/>
</dbReference>
<dbReference type="Pfam" id="PF03819">
    <property type="entry name" value="MazG"/>
    <property type="match status" value="1"/>
</dbReference>
<dbReference type="NCBIfam" id="TIGR00444">
    <property type="entry name" value="mazG"/>
    <property type="match status" value="1"/>
</dbReference>
<dbReference type="InterPro" id="IPR011551">
    <property type="entry name" value="NTP_PyrPHydrolase_MazG"/>
</dbReference>
<dbReference type="Proteomes" id="UP001597063">
    <property type="component" value="Unassembled WGS sequence"/>
</dbReference>
<dbReference type="InterPro" id="IPR048015">
    <property type="entry name" value="NTP-PPase_MazG-like_N"/>
</dbReference>
<proteinExistence type="predicted"/>
<evidence type="ECO:0000259" key="2">
    <source>
        <dbReference type="Pfam" id="PF03819"/>
    </source>
</evidence>